<comment type="caution">
    <text evidence="3">The sequence shown here is derived from an EMBL/GenBank/DDBJ whole genome shotgun (WGS) entry which is preliminary data.</text>
</comment>
<reference evidence="3" key="1">
    <citation type="submission" date="2022-08" db="EMBL/GenBank/DDBJ databases">
        <authorList>
            <person name="Kallberg Y."/>
            <person name="Tangrot J."/>
            <person name="Rosling A."/>
        </authorList>
    </citation>
    <scope>NUCLEOTIDE SEQUENCE</scope>
    <source>
        <strain evidence="3">Wild A</strain>
    </source>
</reference>
<accession>A0A9W4T1G4</accession>
<protein>
    <submittedName>
        <fullName evidence="3">4909_t:CDS:1</fullName>
    </submittedName>
</protein>
<dbReference type="Gene3D" id="3.40.395.10">
    <property type="entry name" value="Adenoviral Proteinase, Chain A"/>
    <property type="match status" value="1"/>
</dbReference>
<feature type="coiled-coil region" evidence="1">
    <location>
        <begin position="899"/>
        <end position="930"/>
    </location>
</feature>
<organism evidence="3 4">
    <name type="scientific">Funneliformis geosporum</name>
    <dbReference type="NCBI Taxonomy" id="1117311"/>
    <lineage>
        <taxon>Eukaryota</taxon>
        <taxon>Fungi</taxon>
        <taxon>Fungi incertae sedis</taxon>
        <taxon>Mucoromycota</taxon>
        <taxon>Glomeromycotina</taxon>
        <taxon>Glomeromycetes</taxon>
        <taxon>Glomerales</taxon>
        <taxon>Glomeraceae</taxon>
        <taxon>Funneliformis</taxon>
    </lineage>
</organism>
<feature type="compositionally biased region" description="Basic and acidic residues" evidence="2">
    <location>
        <begin position="120"/>
        <end position="130"/>
    </location>
</feature>
<dbReference type="SUPFAM" id="SSF54001">
    <property type="entry name" value="Cysteine proteinases"/>
    <property type="match status" value="1"/>
</dbReference>
<gene>
    <name evidence="3" type="ORF">FWILDA_LOCUS13517</name>
</gene>
<feature type="coiled-coil region" evidence="1">
    <location>
        <begin position="847"/>
        <end position="874"/>
    </location>
</feature>
<evidence type="ECO:0000256" key="1">
    <source>
        <dbReference type="SAM" id="Coils"/>
    </source>
</evidence>
<evidence type="ECO:0000313" key="3">
    <source>
        <dbReference type="EMBL" id="CAI2188316.1"/>
    </source>
</evidence>
<dbReference type="EMBL" id="CAMKVN010005133">
    <property type="protein sequence ID" value="CAI2188316.1"/>
    <property type="molecule type" value="Genomic_DNA"/>
</dbReference>
<name>A0A9W4T1G4_9GLOM</name>
<feature type="region of interest" description="Disordered" evidence="2">
    <location>
        <begin position="109"/>
        <end position="134"/>
    </location>
</feature>
<evidence type="ECO:0000313" key="4">
    <source>
        <dbReference type="Proteomes" id="UP001153678"/>
    </source>
</evidence>
<feature type="non-terminal residue" evidence="3">
    <location>
        <position position="1"/>
    </location>
</feature>
<evidence type="ECO:0000256" key="2">
    <source>
        <dbReference type="SAM" id="MobiDB-lite"/>
    </source>
</evidence>
<dbReference type="InterPro" id="IPR038765">
    <property type="entry name" value="Papain-like_cys_pep_sf"/>
</dbReference>
<proteinExistence type="predicted"/>
<dbReference type="Proteomes" id="UP001153678">
    <property type="component" value="Unassembled WGS sequence"/>
</dbReference>
<keyword evidence="1" id="KW-0175">Coiled coil</keyword>
<sequence length="1361" mass="154772">NNTLTFGGFLSLLIAKNKTFIKRFSEILTQAQNELNGAYVFDEHIAGNINPVISFDNKKTGADYTKLVIPNLIRNADGSLLDYKNLANFTHPKYYTHEEYETPTYKATEIPPISENNSFRPHDSDQEGKPENNNYDEFLSDSEVEEEEISVPQIKGWLNDNHINHLFRKMFANLSPELQNKVVTYIEPSLTANLAVDLTQEGENNFYEYDSAAPATENISNSADNLIKYLEEHFKFTCTVAISAAGPRQNNGSDCGFFSVLNSQYLLDVINDNKNFSDHFKISPYNSKKAIKQLRNYLYLENEKSPHLNLGEDAGRGTSYDEKGSISLPLSKRIIDKFEKLTCFTFAPHTSNVLDSHFMNPVERYLNSHLRKKGNLPVLGITSAAEALALSQKIRILDDLPHSAQETKKLFREKEALVYQKLEKIVEIFNSVLLKVEKYQTNGGSLITLPRDSREPKNHLYLTDAEKAIIEENLSVKSIEEINRAWDNFFRKVSNNNWQSKNVEEINMNYATDNSTDSSPPLDRFIPTEYKEFKFDNVKKYEARDGNWRITGLNAEYQGEVINELIIPQAYFRADRLEIMKETPKIPLSPINKKRDWYTISLNEENIRRDGTTLTILPAQLSFIVRRAALNRIKGELKILLEIMPLTGFDREIKYLLLDKTAIKKIQAHLDLEIKDLLSQTTQTGAIMPKGAQNLSLAVNKQAPILVLNEENFATAEITNSDTVEREQFAAFQTILKEGREPEFKGSDGLLTALEQKLKKEKSSAERLPAEIKNLFNQALNYTLTTAEEILTEIADENFVYDENNEAKLKNTLGILMKLEKTEDAFLSPENKTTIKQLTTCMFDLDLQYSEDLLNNKEANLEDYQTEKLSLEDILASDFRYNKADITSPSACESFQTWLSANEENIKELINDLANKIAELEDHANIYTLKHLETVIENAEGTVKQKEIFAVVTAWESPLVPGQYYQISDSAAGFPKKVQVITNLADIVSQVDNMYSAYMEEATQSSFNKDDSQNQTKLWQLQEKKAAIYQEILENFRELAWTDREKIKQINSDIEKKLAESEEINPLLLPQFDYQQRLTTLNEELEKTTLSAKEREFLQGEQELLNKGIKKINSTYNKGIIAEITNNYFIAEAEKIYDKIGNLRLKKSNFDPAKAESQNLLAEFGLVEKKNASSLLAILKDKLVKLLESPDTDNEDAVLNQTKLIDLGVFVAQNGFEDLNYDLINSQVEELYALISPCLTNEFLGKLPKIGRLKKNLAELVSHTLKVKVLRTAIQRLKGAEDDDSVDYCLFPIIKVKNKDSILISAEVGNKLNKIALNLPTELDEYGFVLSPPTTNDIIKATTAAQARDLGSDPHHERRAD</sequence>
<keyword evidence="4" id="KW-1185">Reference proteome</keyword>